<dbReference type="InterPro" id="IPR005325">
    <property type="entry name" value="DUF308_memb"/>
</dbReference>
<dbReference type="Pfam" id="PF03729">
    <property type="entry name" value="DUF308"/>
    <property type="match status" value="1"/>
</dbReference>
<reference evidence="2 3" key="1">
    <citation type="submission" date="2023-08" db="EMBL/GenBank/DDBJ databases">
        <title>Alcaligenaceae gen. nov., a novel taxon isolated from the sludge of Yixing Pesticide Factory.</title>
        <authorList>
            <person name="Ruan L."/>
        </authorList>
    </citation>
    <scope>NUCLEOTIDE SEQUENCE [LARGE SCALE GENOMIC DNA]</scope>
    <source>
        <strain evidence="2 3">LG-2</strain>
    </source>
</reference>
<evidence type="ECO:0000256" key="1">
    <source>
        <dbReference type="SAM" id="Phobius"/>
    </source>
</evidence>
<dbReference type="InterPro" id="IPR052712">
    <property type="entry name" value="Acid_resist_chaperone_HdeD"/>
</dbReference>
<comment type="caution">
    <text evidence="2">The sequence shown here is derived from an EMBL/GenBank/DDBJ whole genome shotgun (WGS) entry which is preliminary data.</text>
</comment>
<organism evidence="2 3">
    <name type="scientific">Yanghanlia caeni</name>
    <dbReference type="NCBI Taxonomy" id="3064283"/>
    <lineage>
        <taxon>Bacteria</taxon>
        <taxon>Pseudomonadati</taxon>
        <taxon>Pseudomonadota</taxon>
        <taxon>Betaproteobacteria</taxon>
        <taxon>Burkholderiales</taxon>
        <taxon>Alcaligenaceae</taxon>
        <taxon>Yanghanlia</taxon>
    </lineage>
</organism>
<keyword evidence="1" id="KW-0472">Membrane</keyword>
<keyword evidence="1" id="KW-1133">Transmembrane helix</keyword>
<feature type="transmembrane region" description="Helical" evidence="1">
    <location>
        <begin position="166"/>
        <end position="190"/>
    </location>
</feature>
<feature type="transmembrane region" description="Helical" evidence="1">
    <location>
        <begin position="141"/>
        <end position="160"/>
    </location>
</feature>
<feature type="transmembrane region" description="Helical" evidence="1">
    <location>
        <begin position="27"/>
        <end position="45"/>
    </location>
</feature>
<feature type="transmembrane region" description="Helical" evidence="1">
    <location>
        <begin position="83"/>
        <end position="103"/>
    </location>
</feature>
<dbReference type="RefSeq" id="WP_165276920.1">
    <property type="nucleotide sequence ID" value="NZ_JAUZQE010000003.1"/>
</dbReference>
<dbReference type="PANTHER" id="PTHR34989">
    <property type="entry name" value="PROTEIN HDED"/>
    <property type="match status" value="1"/>
</dbReference>
<dbReference type="Proteomes" id="UP001232156">
    <property type="component" value="Unassembled WGS sequence"/>
</dbReference>
<dbReference type="EMBL" id="JAUZQE010000003">
    <property type="protein sequence ID" value="MDR4124738.1"/>
    <property type="molecule type" value="Genomic_DNA"/>
</dbReference>
<keyword evidence="3" id="KW-1185">Reference proteome</keyword>
<evidence type="ECO:0000313" key="2">
    <source>
        <dbReference type="EMBL" id="MDR4124738.1"/>
    </source>
</evidence>
<gene>
    <name evidence="2" type="ORF">Q8947_01915</name>
</gene>
<evidence type="ECO:0000313" key="3">
    <source>
        <dbReference type="Proteomes" id="UP001232156"/>
    </source>
</evidence>
<name>A0ABU1D2R9_9BURK</name>
<feature type="transmembrane region" description="Helical" evidence="1">
    <location>
        <begin position="51"/>
        <end position="71"/>
    </location>
</feature>
<proteinExistence type="predicted"/>
<feature type="transmembrane region" description="Helical" evidence="1">
    <location>
        <begin position="109"/>
        <end position="129"/>
    </location>
</feature>
<dbReference type="PANTHER" id="PTHR34989:SF1">
    <property type="entry name" value="PROTEIN HDED"/>
    <property type="match status" value="1"/>
</dbReference>
<keyword evidence="1" id="KW-0812">Transmembrane</keyword>
<sequence>MTEPSKQPDDWRGAVIADALLQLRARWGWFVGLGVVLLVLGVLALGHVFVATLASVIFIGSLMVVAGIGQLMHAWRIKQIHGFILWSFSGLFYLAAGLFAVFYPVQGATVLTLLFGAMLIAVGALRTWLWFNHRGQRGWGWLGLSGVLTLLVGVLIAANWPGNSVWILGLLLALDLLFQGWSALLLGLALRQAGR</sequence>
<accession>A0ABU1D2R9</accession>
<protein>
    <submittedName>
        <fullName evidence="2">HdeD family acid-resistance protein</fullName>
    </submittedName>
</protein>